<dbReference type="GeneID" id="100574175"/>
<dbReference type="EnsemblMetazoa" id="XM_016803172.2">
    <property type="protein sequence ID" value="XP_016658661.1"/>
    <property type="gene ID" value="LOC100574175"/>
</dbReference>
<dbReference type="Pfam" id="PF14886">
    <property type="entry name" value="FAM183"/>
    <property type="match status" value="1"/>
</dbReference>
<comment type="similarity">
    <text evidence="6">Belongs to the CFAP144 family.</text>
</comment>
<evidence type="ECO:0000256" key="5">
    <source>
        <dbReference type="ARBA" id="ARBA00023273"/>
    </source>
</evidence>
<dbReference type="RefSeq" id="XP_016658660.1">
    <property type="nucleotide sequence ID" value="XM_016803171.1"/>
</dbReference>
<dbReference type="InterPro" id="IPR029214">
    <property type="entry name" value="CFAP144"/>
</dbReference>
<dbReference type="OrthoDB" id="446290at2759"/>
<reference evidence="7" key="2">
    <citation type="submission" date="2022-06" db="UniProtKB">
        <authorList>
            <consortium name="EnsemblMetazoa"/>
        </authorList>
    </citation>
    <scope>IDENTIFICATION</scope>
</reference>
<evidence type="ECO:0000313" key="8">
    <source>
        <dbReference type="Proteomes" id="UP000007819"/>
    </source>
</evidence>
<sequence length="134" mass="15738">MYNYTLLVELYKKEKQFQKVYTTFRPNLKAPPVTGKFYARHEANVNQGEPNDHYIELLAQAKSLGPKNKFPSPKTENQSMSLFCRYGWHDKSFIPRNEDILMFPHVEAPEIKLDIILKQNYKNEVPFSGIPFKL</sequence>
<protein>
    <submittedName>
        <fullName evidence="7">Uncharacterized protein</fullName>
    </submittedName>
</protein>
<accession>A0A8R2H7D8</accession>
<evidence type="ECO:0000256" key="6">
    <source>
        <dbReference type="ARBA" id="ARBA00034777"/>
    </source>
</evidence>
<proteinExistence type="inferred from homology"/>
<evidence type="ECO:0000313" key="7">
    <source>
        <dbReference type="EnsemblMetazoa" id="XP_016658660.1"/>
    </source>
</evidence>
<reference evidence="8" key="1">
    <citation type="submission" date="2010-06" db="EMBL/GenBank/DDBJ databases">
        <authorList>
            <person name="Jiang H."/>
            <person name="Abraham K."/>
            <person name="Ali S."/>
            <person name="Alsbrooks S.L."/>
            <person name="Anim B.N."/>
            <person name="Anosike U.S."/>
            <person name="Attaway T."/>
            <person name="Bandaranaike D.P."/>
            <person name="Battles P.K."/>
            <person name="Bell S.N."/>
            <person name="Bell A.V."/>
            <person name="Beltran B."/>
            <person name="Bickham C."/>
            <person name="Bustamante Y."/>
            <person name="Caleb T."/>
            <person name="Canada A."/>
            <person name="Cardenas V."/>
            <person name="Carter K."/>
            <person name="Chacko J."/>
            <person name="Chandrabose M.N."/>
            <person name="Chavez D."/>
            <person name="Chavez A."/>
            <person name="Chen L."/>
            <person name="Chu H.-S."/>
            <person name="Claassen K.J."/>
            <person name="Cockrell R."/>
            <person name="Collins M."/>
            <person name="Cooper J.A."/>
            <person name="Cree A."/>
            <person name="Curry S.M."/>
            <person name="Da Y."/>
            <person name="Dao M.D."/>
            <person name="Das B."/>
            <person name="Davila M.-L."/>
            <person name="Davy-Carroll L."/>
            <person name="Denson S."/>
            <person name="Dinh H."/>
            <person name="Ebong V.E."/>
            <person name="Edwards J.R."/>
            <person name="Egan A."/>
            <person name="El-Daye J."/>
            <person name="Escobedo L."/>
            <person name="Fernandez S."/>
            <person name="Fernando P.R."/>
            <person name="Flagg N."/>
            <person name="Forbes L.D."/>
            <person name="Fowler R.G."/>
            <person name="Fu Q."/>
            <person name="Gabisi R.A."/>
            <person name="Ganer J."/>
            <person name="Garbino Pronczuk A."/>
            <person name="Garcia R.M."/>
            <person name="Garner T."/>
            <person name="Garrett T.E."/>
            <person name="Gonzalez D.A."/>
            <person name="Hamid H."/>
            <person name="Hawkins E.S."/>
            <person name="Hirani K."/>
            <person name="Hogues M.E."/>
            <person name="Hollins B."/>
            <person name="Hsiao C.-H."/>
            <person name="Jabil R."/>
            <person name="James M.L."/>
            <person name="Jhangiani S.N."/>
            <person name="Johnson B."/>
            <person name="Johnson Q."/>
            <person name="Joshi V."/>
            <person name="Kalu J.B."/>
            <person name="Kam C."/>
            <person name="Kashfia A."/>
            <person name="Keebler J."/>
            <person name="Kisamo H."/>
            <person name="Kovar C.L."/>
            <person name="Lago L.A."/>
            <person name="Lai C.-Y."/>
            <person name="Laidlaw J."/>
            <person name="Lara F."/>
            <person name="Le T.-K."/>
            <person name="Lee S.L."/>
            <person name="Legall F.H."/>
            <person name="Lemon S.J."/>
            <person name="Lewis L.R."/>
            <person name="Li B."/>
            <person name="Liu Y."/>
            <person name="Liu Y.-S."/>
            <person name="Lopez J."/>
            <person name="Lozado R.J."/>
            <person name="Lu J."/>
            <person name="Madu R.C."/>
            <person name="Maheshwari M."/>
            <person name="Maheshwari R."/>
            <person name="Malloy K."/>
            <person name="Martinez E."/>
            <person name="Mathew T."/>
            <person name="Mercado I.C."/>
            <person name="Mercado C."/>
            <person name="Meyer B."/>
            <person name="Montgomery K."/>
            <person name="Morgan M.B."/>
            <person name="Munidasa M."/>
            <person name="Nazareth L.V."/>
            <person name="Nelson J."/>
            <person name="Ng B.M."/>
            <person name="Nguyen N.B."/>
            <person name="Nguyen P.Q."/>
            <person name="Nguyen T."/>
            <person name="Obregon M."/>
            <person name="Okwuonu G.O."/>
            <person name="Onwere C.G."/>
            <person name="Orozco G."/>
            <person name="Parra A."/>
            <person name="Patel S."/>
            <person name="Patil S."/>
            <person name="Perez A."/>
            <person name="Perez Y."/>
            <person name="Pham C."/>
            <person name="Primus E.L."/>
            <person name="Pu L.-L."/>
            <person name="Puazo M."/>
            <person name="Qin X."/>
            <person name="Quiroz J.B."/>
            <person name="Reese J."/>
            <person name="Richards S."/>
            <person name="Rives C.M."/>
            <person name="Robberts R."/>
            <person name="Ruiz S.J."/>
            <person name="Ruiz M.J."/>
            <person name="Santibanez J."/>
            <person name="Schneider B.W."/>
            <person name="Sisson I."/>
            <person name="Smith M."/>
            <person name="Sodergren E."/>
            <person name="Song X.-Z."/>
            <person name="Song B.B."/>
            <person name="Summersgill H."/>
            <person name="Thelus R."/>
            <person name="Thornton R.D."/>
            <person name="Trejos Z.Y."/>
            <person name="Usmani K."/>
            <person name="Vattathil S."/>
            <person name="Villasana D."/>
            <person name="Walker D.L."/>
            <person name="Wang S."/>
            <person name="Wang K."/>
            <person name="White C.S."/>
            <person name="Williams A.C."/>
            <person name="Williamson J."/>
            <person name="Wilson K."/>
            <person name="Woghiren I.O."/>
            <person name="Woodworth J.R."/>
            <person name="Worley K.C."/>
            <person name="Wright R.A."/>
            <person name="Wu W."/>
            <person name="Young L."/>
            <person name="Zhang L."/>
            <person name="Zhang J."/>
            <person name="Zhu Y."/>
            <person name="Muzny D.M."/>
            <person name="Weinstock G."/>
            <person name="Gibbs R.A."/>
        </authorList>
    </citation>
    <scope>NUCLEOTIDE SEQUENCE [LARGE SCALE GENOMIC DNA]</scope>
    <source>
        <strain evidence="8">LSR1</strain>
    </source>
</reference>
<keyword evidence="3" id="KW-0963">Cytoplasm</keyword>
<keyword evidence="8" id="KW-1185">Reference proteome</keyword>
<dbReference type="KEGG" id="api:100574175"/>
<comment type="subcellular location">
    <subcellularLocation>
        <location evidence="1">Cell projection</location>
        <location evidence="1">Cilium</location>
    </subcellularLocation>
    <subcellularLocation>
        <location evidence="2">Cytoplasm</location>
        <location evidence="2">Cytoskeleton</location>
    </subcellularLocation>
</comment>
<dbReference type="RefSeq" id="XP_016658661.1">
    <property type="nucleotide sequence ID" value="XM_016803172.1"/>
</dbReference>
<dbReference type="GO" id="GO:0005856">
    <property type="term" value="C:cytoskeleton"/>
    <property type="evidence" value="ECO:0007669"/>
    <property type="project" value="UniProtKB-SubCell"/>
</dbReference>
<keyword evidence="5" id="KW-0966">Cell projection</keyword>
<dbReference type="Proteomes" id="UP000007819">
    <property type="component" value="Chromosome A1"/>
</dbReference>
<name>A0A8R2H7D8_ACYPI</name>
<dbReference type="AlphaFoldDB" id="A0A8R2H7D8"/>
<organism evidence="7 8">
    <name type="scientific">Acyrthosiphon pisum</name>
    <name type="common">Pea aphid</name>
    <dbReference type="NCBI Taxonomy" id="7029"/>
    <lineage>
        <taxon>Eukaryota</taxon>
        <taxon>Metazoa</taxon>
        <taxon>Ecdysozoa</taxon>
        <taxon>Arthropoda</taxon>
        <taxon>Hexapoda</taxon>
        <taxon>Insecta</taxon>
        <taxon>Pterygota</taxon>
        <taxon>Neoptera</taxon>
        <taxon>Paraneoptera</taxon>
        <taxon>Hemiptera</taxon>
        <taxon>Sternorrhyncha</taxon>
        <taxon>Aphidomorpha</taxon>
        <taxon>Aphidoidea</taxon>
        <taxon>Aphididae</taxon>
        <taxon>Macrosiphini</taxon>
        <taxon>Acyrthosiphon</taxon>
    </lineage>
</organism>
<evidence type="ECO:0000256" key="3">
    <source>
        <dbReference type="ARBA" id="ARBA00022490"/>
    </source>
</evidence>
<dbReference type="GO" id="GO:0005929">
    <property type="term" value="C:cilium"/>
    <property type="evidence" value="ECO:0007669"/>
    <property type="project" value="UniProtKB-SubCell"/>
</dbReference>
<dbReference type="EnsemblMetazoa" id="XM_008183274.3">
    <property type="protein sequence ID" value="XP_008181496.1"/>
    <property type="gene ID" value="LOC100574175"/>
</dbReference>
<dbReference type="RefSeq" id="XP_008181496.1">
    <property type="nucleotide sequence ID" value="XM_008183274.2"/>
</dbReference>
<keyword evidence="4" id="KW-0206">Cytoskeleton</keyword>
<dbReference type="EnsemblMetazoa" id="XM_016803171.2">
    <property type="protein sequence ID" value="XP_016658660.1"/>
    <property type="gene ID" value="LOC100574175"/>
</dbReference>
<evidence type="ECO:0000256" key="1">
    <source>
        <dbReference type="ARBA" id="ARBA00004138"/>
    </source>
</evidence>
<evidence type="ECO:0000256" key="4">
    <source>
        <dbReference type="ARBA" id="ARBA00023212"/>
    </source>
</evidence>
<evidence type="ECO:0000256" key="2">
    <source>
        <dbReference type="ARBA" id="ARBA00004245"/>
    </source>
</evidence>